<keyword evidence="7 17" id="KW-0067">ATP-binding</keyword>
<evidence type="ECO:0000313" key="23">
    <source>
        <dbReference type="Proteomes" id="UP001524944"/>
    </source>
</evidence>
<comment type="similarity">
    <text evidence="3 19">In the N-terminal section; belongs to the NnrE/AIBP family.</text>
</comment>
<evidence type="ECO:0000256" key="15">
    <source>
        <dbReference type="ARBA" id="ARBA00048238"/>
    </source>
</evidence>
<evidence type="ECO:0000256" key="1">
    <source>
        <dbReference type="ARBA" id="ARBA00000013"/>
    </source>
</evidence>
<keyword evidence="8 17" id="KW-0521">NADP</keyword>
<feature type="binding site" evidence="17">
    <location>
        <position position="388"/>
    </location>
    <ligand>
        <name>(6S)-NADPHX</name>
        <dbReference type="ChEBI" id="CHEBI:64076"/>
    </ligand>
</feature>
<dbReference type="SUPFAM" id="SSF53613">
    <property type="entry name" value="Ribokinase-like"/>
    <property type="match status" value="1"/>
</dbReference>
<dbReference type="EC" id="4.2.1.136" evidence="19"/>
<evidence type="ECO:0000256" key="17">
    <source>
        <dbReference type="HAMAP-Rule" id="MF_01965"/>
    </source>
</evidence>
<evidence type="ECO:0000259" key="20">
    <source>
        <dbReference type="PROSITE" id="PS51383"/>
    </source>
</evidence>
<evidence type="ECO:0000256" key="3">
    <source>
        <dbReference type="ARBA" id="ARBA00006001"/>
    </source>
</evidence>
<keyword evidence="9 18" id="KW-0630">Potassium</keyword>
<name>A0ABT1Y2G0_9FIRM</name>
<gene>
    <name evidence="17" type="primary">nnrD</name>
    <name evidence="18" type="synonym">nnrE</name>
    <name evidence="22" type="ORF">NVS47_05935</name>
</gene>
<comment type="subunit">
    <text evidence="17">Homotetramer.</text>
</comment>
<evidence type="ECO:0000256" key="9">
    <source>
        <dbReference type="ARBA" id="ARBA00022958"/>
    </source>
</evidence>
<comment type="caution">
    <text evidence="22">The sequence shown here is derived from an EMBL/GenBank/DDBJ whole genome shotgun (WGS) entry which is preliminary data.</text>
</comment>
<dbReference type="HAMAP" id="MF_01965">
    <property type="entry name" value="NADHX_dehydratase"/>
    <property type="match status" value="1"/>
</dbReference>
<comment type="function">
    <text evidence="17">Catalyzes the dehydration of the S-form of NAD(P)HX at the expense of ADP, which is converted to AMP. Together with NAD(P)HX epimerase, which catalyzes the epimerization of the S- and R-forms, the enzyme allows the repair of both epimers of NAD(P)HX, a damaged form of NAD(P)H that is a result of enzymatic or heat-dependent hydration.</text>
</comment>
<evidence type="ECO:0000256" key="8">
    <source>
        <dbReference type="ARBA" id="ARBA00022857"/>
    </source>
</evidence>
<evidence type="ECO:0000256" key="10">
    <source>
        <dbReference type="ARBA" id="ARBA00023027"/>
    </source>
</evidence>
<feature type="binding site" evidence="17">
    <location>
        <position position="455"/>
    </location>
    <ligand>
        <name>(6S)-NADPHX</name>
        <dbReference type="ChEBI" id="CHEBI:64076"/>
    </ligand>
</feature>
<comment type="catalytic activity">
    <reaction evidence="1 18 19">
        <text>(6R)-NADHX = (6S)-NADHX</text>
        <dbReference type="Rhea" id="RHEA:32215"/>
        <dbReference type="ChEBI" id="CHEBI:64074"/>
        <dbReference type="ChEBI" id="CHEBI:64075"/>
        <dbReference type="EC" id="5.1.99.6"/>
    </reaction>
</comment>
<comment type="similarity">
    <text evidence="18">Belongs to the NnrE/AIBP family.</text>
</comment>
<evidence type="ECO:0000256" key="7">
    <source>
        <dbReference type="ARBA" id="ARBA00022840"/>
    </source>
</evidence>
<dbReference type="PIRSF" id="PIRSF017184">
    <property type="entry name" value="Nnr"/>
    <property type="match status" value="1"/>
</dbReference>
<dbReference type="PROSITE" id="PS01050">
    <property type="entry name" value="YJEF_C_2"/>
    <property type="match status" value="1"/>
</dbReference>
<dbReference type="NCBIfam" id="TIGR00196">
    <property type="entry name" value="yjeF_cterm"/>
    <property type="match status" value="1"/>
</dbReference>
<dbReference type="EMBL" id="JANPWE010000002">
    <property type="protein sequence ID" value="MCR6545057.1"/>
    <property type="molecule type" value="Genomic_DNA"/>
</dbReference>
<keyword evidence="12 17" id="KW-0456">Lyase</keyword>
<comment type="function">
    <text evidence="18">Catalyzes the epimerization of the S- and R-forms of NAD(P)HX, a damaged form of NAD(P)H that is a result of enzymatic or heat-dependent hydration. This is a prerequisite for the S-specific NAD(P)H-hydrate dehydratase to allow the repair of both epimers of NAD(P)HX.</text>
</comment>
<evidence type="ECO:0000256" key="18">
    <source>
        <dbReference type="HAMAP-Rule" id="MF_01966"/>
    </source>
</evidence>
<dbReference type="Pfam" id="PF03853">
    <property type="entry name" value="YjeF_N"/>
    <property type="match status" value="1"/>
</dbReference>
<evidence type="ECO:0000256" key="2">
    <source>
        <dbReference type="ARBA" id="ARBA00000909"/>
    </source>
</evidence>
<keyword evidence="5 18" id="KW-0479">Metal-binding</keyword>
<dbReference type="InterPro" id="IPR030677">
    <property type="entry name" value="Nnr"/>
</dbReference>
<dbReference type="PANTHER" id="PTHR12592">
    <property type="entry name" value="ATP-DEPENDENT (S)-NAD(P)H-HYDRATE DEHYDRATASE FAMILY MEMBER"/>
    <property type="match status" value="1"/>
</dbReference>
<protein>
    <recommendedName>
        <fullName evidence="19">Bifunctional NAD(P)H-hydrate repair enzyme</fullName>
    </recommendedName>
    <alternativeName>
        <fullName evidence="19">Nicotinamide nucleotide repair protein</fullName>
    </alternativeName>
    <domain>
        <recommendedName>
            <fullName evidence="19">ADP-dependent (S)-NAD(P)H-hydrate dehydratase</fullName>
            <ecNumber evidence="19">4.2.1.136</ecNumber>
        </recommendedName>
        <alternativeName>
            <fullName evidence="19">ADP-dependent NAD(P)HX dehydratase</fullName>
        </alternativeName>
    </domain>
    <domain>
        <recommendedName>
            <fullName evidence="19">NAD(P)H-hydrate epimerase</fullName>
            <ecNumber evidence="19">5.1.99.6</ecNumber>
        </recommendedName>
    </domain>
</protein>
<evidence type="ECO:0000256" key="14">
    <source>
        <dbReference type="ARBA" id="ARBA00025153"/>
    </source>
</evidence>
<evidence type="ECO:0000256" key="11">
    <source>
        <dbReference type="ARBA" id="ARBA00023235"/>
    </source>
</evidence>
<evidence type="ECO:0000256" key="6">
    <source>
        <dbReference type="ARBA" id="ARBA00022741"/>
    </source>
</evidence>
<accession>A0ABT1Y2G0</accession>
<dbReference type="PROSITE" id="PS51385">
    <property type="entry name" value="YJEF_N"/>
    <property type="match status" value="1"/>
</dbReference>
<evidence type="ECO:0000256" key="5">
    <source>
        <dbReference type="ARBA" id="ARBA00022723"/>
    </source>
</evidence>
<proteinExistence type="inferred from homology"/>
<dbReference type="Gene3D" id="3.40.1190.20">
    <property type="match status" value="1"/>
</dbReference>
<evidence type="ECO:0000256" key="12">
    <source>
        <dbReference type="ARBA" id="ARBA00023239"/>
    </source>
</evidence>
<dbReference type="Gene3D" id="3.40.50.10260">
    <property type="entry name" value="YjeF N-terminal domain"/>
    <property type="match status" value="1"/>
</dbReference>
<feature type="binding site" evidence="17">
    <location>
        <position position="267"/>
    </location>
    <ligand>
        <name>(6S)-NADPHX</name>
        <dbReference type="ChEBI" id="CHEBI:64076"/>
    </ligand>
</feature>
<feature type="domain" description="YjeF N-terminal" evidence="21">
    <location>
        <begin position="9"/>
        <end position="222"/>
    </location>
</feature>
<feature type="binding site" evidence="18">
    <location>
        <position position="132"/>
    </location>
    <ligand>
        <name>K(+)</name>
        <dbReference type="ChEBI" id="CHEBI:29103"/>
    </ligand>
</feature>
<keyword evidence="23" id="KW-1185">Reference proteome</keyword>
<comment type="function">
    <text evidence="14 19">Bifunctional enzyme that catalyzes the epimerization of the S- and R-forms of NAD(P)HX and the dehydration of the S-form of NAD(P)HX at the expense of ADP, which is converted to AMP. This allows the repair of both epimers of NAD(P)HX, a damaged form of NAD(P)H that is a result of enzymatic or heat-dependent hydration.</text>
</comment>
<feature type="binding site" evidence="18">
    <location>
        <position position="168"/>
    </location>
    <ligand>
        <name>K(+)</name>
        <dbReference type="ChEBI" id="CHEBI:29103"/>
    </ligand>
</feature>
<dbReference type="SUPFAM" id="SSF64153">
    <property type="entry name" value="YjeF N-terminal domain-like"/>
    <property type="match status" value="1"/>
</dbReference>
<comment type="catalytic activity">
    <reaction evidence="2 18 19">
        <text>(6R)-NADPHX = (6S)-NADPHX</text>
        <dbReference type="Rhea" id="RHEA:32227"/>
        <dbReference type="ChEBI" id="CHEBI:64076"/>
        <dbReference type="ChEBI" id="CHEBI:64077"/>
        <dbReference type="EC" id="5.1.99.6"/>
    </reaction>
</comment>
<comment type="similarity">
    <text evidence="4 19">In the C-terminal section; belongs to the NnrD/CARKD family.</text>
</comment>
<dbReference type="HAMAP" id="MF_01966">
    <property type="entry name" value="NADHX_epimerase"/>
    <property type="match status" value="1"/>
</dbReference>
<evidence type="ECO:0000256" key="19">
    <source>
        <dbReference type="PIRNR" id="PIRNR017184"/>
    </source>
</evidence>
<evidence type="ECO:0000256" key="13">
    <source>
        <dbReference type="ARBA" id="ARBA00023268"/>
    </source>
</evidence>
<feature type="domain" description="YjeF C-terminal" evidence="20">
    <location>
        <begin position="232"/>
        <end position="514"/>
    </location>
</feature>
<feature type="binding site" evidence="18">
    <location>
        <begin position="136"/>
        <end position="142"/>
    </location>
    <ligand>
        <name>(6S)-NADPHX</name>
        <dbReference type="ChEBI" id="CHEBI:64076"/>
    </ligand>
</feature>
<organism evidence="22 23">
    <name type="scientific">Dehalobacterium formicoaceticum</name>
    <dbReference type="NCBI Taxonomy" id="51515"/>
    <lineage>
        <taxon>Bacteria</taxon>
        <taxon>Bacillati</taxon>
        <taxon>Bacillota</taxon>
        <taxon>Clostridia</taxon>
        <taxon>Eubacteriales</taxon>
        <taxon>Peptococcaceae</taxon>
        <taxon>Dehalobacterium</taxon>
    </lineage>
</organism>
<dbReference type="InterPro" id="IPR029056">
    <property type="entry name" value="Ribokinase-like"/>
</dbReference>
<dbReference type="InterPro" id="IPR004443">
    <property type="entry name" value="YjeF_N_dom"/>
</dbReference>
<feature type="binding site" evidence="18">
    <location>
        <position position="165"/>
    </location>
    <ligand>
        <name>(6S)-NADPHX</name>
        <dbReference type="ChEBI" id="CHEBI:64076"/>
    </ligand>
</feature>
<dbReference type="RefSeq" id="WP_089608737.1">
    <property type="nucleotide sequence ID" value="NZ_CP022121.1"/>
</dbReference>
<feature type="binding site" evidence="17">
    <location>
        <position position="454"/>
    </location>
    <ligand>
        <name>AMP</name>
        <dbReference type="ChEBI" id="CHEBI:456215"/>
    </ligand>
</feature>
<evidence type="ECO:0000256" key="4">
    <source>
        <dbReference type="ARBA" id="ARBA00009524"/>
    </source>
</evidence>
<feature type="binding site" evidence="18">
    <location>
        <position position="61"/>
    </location>
    <ligand>
        <name>K(+)</name>
        <dbReference type="ChEBI" id="CHEBI:29103"/>
    </ligand>
</feature>
<keyword evidence="10 17" id="KW-0520">NAD</keyword>
<feature type="binding site" evidence="17">
    <location>
        <position position="337"/>
    </location>
    <ligand>
        <name>(6S)-NADPHX</name>
        <dbReference type="ChEBI" id="CHEBI:64076"/>
    </ligand>
</feature>
<evidence type="ECO:0000256" key="16">
    <source>
        <dbReference type="ARBA" id="ARBA00049209"/>
    </source>
</evidence>
<keyword evidence="6 17" id="KW-0547">Nucleotide-binding</keyword>
<feature type="binding site" evidence="18">
    <location>
        <begin position="60"/>
        <end position="64"/>
    </location>
    <ligand>
        <name>(6S)-NADPHX</name>
        <dbReference type="ChEBI" id="CHEBI:64076"/>
    </ligand>
</feature>
<keyword evidence="13" id="KW-0511">Multifunctional enzyme</keyword>
<dbReference type="Proteomes" id="UP001524944">
    <property type="component" value="Unassembled WGS sequence"/>
</dbReference>
<evidence type="ECO:0000313" key="22">
    <source>
        <dbReference type="EMBL" id="MCR6545057.1"/>
    </source>
</evidence>
<keyword evidence="11 18" id="KW-0413">Isomerase</keyword>
<comment type="catalytic activity">
    <reaction evidence="16 17 19">
        <text>(6S)-NADPHX + ADP = AMP + phosphate + NADPH + H(+)</text>
        <dbReference type="Rhea" id="RHEA:32235"/>
        <dbReference type="ChEBI" id="CHEBI:15378"/>
        <dbReference type="ChEBI" id="CHEBI:43474"/>
        <dbReference type="ChEBI" id="CHEBI:57783"/>
        <dbReference type="ChEBI" id="CHEBI:64076"/>
        <dbReference type="ChEBI" id="CHEBI:456215"/>
        <dbReference type="ChEBI" id="CHEBI:456216"/>
        <dbReference type="EC" id="4.2.1.136"/>
    </reaction>
</comment>
<comment type="cofactor">
    <cofactor evidence="18 19">
        <name>K(+)</name>
        <dbReference type="ChEBI" id="CHEBI:29103"/>
    </cofactor>
    <text evidence="18 19">Binds 1 potassium ion per subunit.</text>
</comment>
<feature type="binding site" evidence="17">
    <location>
        <begin position="425"/>
        <end position="429"/>
    </location>
    <ligand>
        <name>AMP</name>
        <dbReference type="ChEBI" id="CHEBI:456215"/>
    </ligand>
</feature>
<dbReference type="PANTHER" id="PTHR12592:SF0">
    <property type="entry name" value="ATP-DEPENDENT (S)-NAD(P)H-HYDRATE DEHYDRATASE"/>
    <property type="match status" value="1"/>
</dbReference>
<dbReference type="CDD" id="cd01171">
    <property type="entry name" value="YXKO-related"/>
    <property type="match status" value="1"/>
</dbReference>
<dbReference type="InterPro" id="IPR000631">
    <property type="entry name" value="CARKD"/>
</dbReference>
<evidence type="ECO:0000259" key="21">
    <source>
        <dbReference type="PROSITE" id="PS51385"/>
    </source>
</evidence>
<reference evidence="22 23" key="1">
    <citation type="submission" date="2022-08" db="EMBL/GenBank/DDBJ databases">
        <title>Proteogenomics of the novel Dehalobacterium formicoaceticum strain EZ94 highlights a key role of methyltransferases during anaerobic dichloromethane degradation.</title>
        <authorList>
            <person name="Wasmund K."/>
        </authorList>
    </citation>
    <scope>NUCLEOTIDE SEQUENCE [LARGE SCALE GENOMIC DNA]</scope>
    <source>
        <strain evidence="22 23">EZ94</strain>
    </source>
</reference>
<dbReference type="InterPro" id="IPR036652">
    <property type="entry name" value="YjeF_N_dom_sf"/>
</dbReference>
<dbReference type="Pfam" id="PF01256">
    <property type="entry name" value="Carb_kinase"/>
    <property type="match status" value="1"/>
</dbReference>
<comment type="similarity">
    <text evidence="17">Belongs to the NnrD/CARKD family.</text>
</comment>
<comment type="cofactor">
    <cofactor evidence="17">
        <name>Mg(2+)</name>
        <dbReference type="ChEBI" id="CHEBI:18420"/>
    </cofactor>
</comment>
<dbReference type="NCBIfam" id="TIGR00197">
    <property type="entry name" value="yjeF_nterm"/>
    <property type="match status" value="1"/>
</dbReference>
<dbReference type="EC" id="5.1.99.6" evidence="19"/>
<dbReference type="PROSITE" id="PS51383">
    <property type="entry name" value="YJEF_C_3"/>
    <property type="match status" value="1"/>
</dbReference>
<sequence length="516" mass="54842">MKLVTAEEMRQLDHAAINDYEIPGIVLMENAGTALMSVIREQFPESLNRGRILILAGKGNNGGDGLVIARHLANAGCDVKVFLLCKPEELQGDALINWNIIRKMNLRYQLITTDRDLNLVKVGLMYTELIIDGIFGTGFKGQAQGTVARLIDLVNESGKPVLAIDLPSGMEADTGRVKGPCIQAQVTVTMGLPKIGMVLDPAAKFVGKLITADISFPYELISQGQFTRDLLDQKFCRNLFPLREKDGHKGSYGHVVVIGGSPGMTGAVALSSWAAVRSGAGLVTAAIPAGLNGILENKLTEAMSLPLPETQEGSISTESLELLRKILPRKVAVLGPGLSRHQEAQGLVRGLVRDVPCPLVVDADALYTLKECGELLENSSYPVILTPHPGEMSRLIGKTVAEIQNDRVGAVTECARRYRSIVVLKGARTLIATPEGHLYVNTTGNSGMATGGSGDVLAGMIGAFLAQGLEGVSAVTLAVYIHGQAGDLAAAERSQTGLAAGDIIEYLPKIFLGYEG</sequence>
<dbReference type="InterPro" id="IPR017953">
    <property type="entry name" value="Carbohydrate_kinase_pred_CS"/>
</dbReference>
<comment type="caution">
    <text evidence="18">Lacks conserved residue(s) required for the propagation of feature annotation.</text>
</comment>
<comment type="catalytic activity">
    <reaction evidence="15 17 19">
        <text>(6S)-NADHX + ADP = AMP + phosphate + NADH + H(+)</text>
        <dbReference type="Rhea" id="RHEA:32223"/>
        <dbReference type="ChEBI" id="CHEBI:15378"/>
        <dbReference type="ChEBI" id="CHEBI:43474"/>
        <dbReference type="ChEBI" id="CHEBI:57945"/>
        <dbReference type="ChEBI" id="CHEBI:64074"/>
        <dbReference type="ChEBI" id="CHEBI:456215"/>
        <dbReference type="ChEBI" id="CHEBI:456216"/>
        <dbReference type="EC" id="4.2.1.136"/>
    </reaction>
</comment>